<evidence type="ECO:0000313" key="1">
    <source>
        <dbReference type="EMBL" id="KAK8211482.1"/>
    </source>
</evidence>
<keyword evidence="2" id="KW-1185">Reference proteome</keyword>
<sequence length="366" mass="39536">MVHLPTPAPSTGHFNTSEVRPRTKYTSSTTRTVAFPPDHYRHAPNIAAGFTLLDLSSEADCVRAKVIVDEVSGVRFRVGVDSGSGGGDGGKGKTRGRVDEREAVIWEAGVTWMESKRGARECAMGRFDTAEISTTQSSSPSASVSANSASTRAKKPPPQQEYSKRITFPRPFKQPADVTVWLSRLDLSATNERNFRIHCYASHISTSGFTAHIDTWSDSVMDGAAMDWIAVPRGKKWVASGGFATGDVRSWSDPRSRNRGSVKFPGKLFASASSVASGQGEANGLVKGEKVDGGDVDGSVNERERERKPRVFCALNMLDMAGNADLRVKVYADEIGGEGFRWHLDSWGDSTLYAAGASWIALGFPP</sequence>
<comment type="caution">
    <text evidence="1">The sequence shown here is derived from an EMBL/GenBank/DDBJ whole genome shotgun (WGS) entry which is preliminary data.</text>
</comment>
<dbReference type="EMBL" id="JAMKPW020000013">
    <property type="protein sequence ID" value="KAK8211482.1"/>
    <property type="molecule type" value="Genomic_DNA"/>
</dbReference>
<dbReference type="Proteomes" id="UP001320706">
    <property type="component" value="Unassembled WGS sequence"/>
</dbReference>
<gene>
    <name evidence="1" type="ORF">M8818_003135</name>
</gene>
<evidence type="ECO:0000313" key="2">
    <source>
        <dbReference type="Proteomes" id="UP001320706"/>
    </source>
</evidence>
<proteinExistence type="predicted"/>
<protein>
    <submittedName>
        <fullName evidence="1">Uncharacterized protein</fullName>
    </submittedName>
</protein>
<name>A0ACC3SFR6_9PEZI</name>
<organism evidence="1 2">
    <name type="scientific">Zalaria obscura</name>
    <dbReference type="NCBI Taxonomy" id="2024903"/>
    <lineage>
        <taxon>Eukaryota</taxon>
        <taxon>Fungi</taxon>
        <taxon>Dikarya</taxon>
        <taxon>Ascomycota</taxon>
        <taxon>Pezizomycotina</taxon>
        <taxon>Dothideomycetes</taxon>
        <taxon>Dothideomycetidae</taxon>
        <taxon>Dothideales</taxon>
        <taxon>Zalariaceae</taxon>
        <taxon>Zalaria</taxon>
    </lineage>
</organism>
<reference evidence="1" key="1">
    <citation type="submission" date="2024-02" db="EMBL/GenBank/DDBJ databases">
        <title>Metagenome Assembled Genome of Zalaria obscura JY119.</title>
        <authorList>
            <person name="Vighnesh L."/>
            <person name="Jagadeeshwari U."/>
            <person name="Venkata Ramana C."/>
            <person name="Sasikala C."/>
        </authorList>
    </citation>
    <scope>NUCLEOTIDE SEQUENCE</scope>
    <source>
        <strain evidence="1">JY119</strain>
    </source>
</reference>
<accession>A0ACC3SFR6</accession>